<proteinExistence type="predicted"/>
<name>A0A0B1SAM6_OESDE</name>
<gene>
    <name evidence="4" type="ORF">OESDEN_18335</name>
</gene>
<dbReference type="GO" id="GO:0012505">
    <property type="term" value="C:endomembrane system"/>
    <property type="evidence" value="ECO:0007669"/>
    <property type="project" value="TreeGrafter"/>
</dbReference>
<dbReference type="PANTHER" id="PTHR45918:SF1">
    <property type="entry name" value="ALPHA-1,3_1,6-MANNOSYLTRANSFERASE ALG2"/>
    <property type="match status" value="1"/>
</dbReference>
<keyword evidence="2 4" id="KW-0808">Transferase</keyword>
<sequence>MNSLEVLYIFIRSFIADEEKITLLRRSRAVLYTPHNEHFGIVPVEAMYVGTPVIAVNSGGPKESIVHLETGLLVEQTPEAFAESMATLIRDESLRRKINEMAPKRVRDLFAFEAFSSRLDQIVKGESF</sequence>
<organism evidence="4 5">
    <name type="scientific">Oesophagostomum dentatum</name>
    <name type="common">Nodular worm</name>
    <dbReference type="NCBI Taxonomy" id="61180"/>
    <lineage>
        <taxon>Eukaryota</taxon>
        <taxon>Metazoa</taxon>
        <taxon>Ecdysozoa</taxon>
        <taxon>Nematoda</taxon>
        <taxon>Chromadorea</taxon>
        <taxon>Rhabditida</taxon>
        <taxon>Rhabditina</taxon>
        <taxon>Rhabditomorpha</taxon>
        <taxon>Strongyloidea</taxon>
        <taxon>Strongylidae</taxon>
        <taxon>Oesophagostomum</taxon>
    </lineage>
</organism>
<protein>
    <submittedName>
        <fullName evidence="4">Glycosyltransferase, group 1 family protein</fullName>
    </submittedName>
</protein>
<keyword evidence="5" id="KW-1185">Reference proteome</keyword>
<dbReference type="GO" id="GO:0004378">
    <property type="term" value="F:GDP-Man:Man(1)GlcNAc(2)-PP-Dol alpha-1,3-mannosyltransferase activity"/>
    <property type="evidence" value="ECO:0007669"/>
    <property type="project" value="InterPro"/>
</dbReference>
<evidence type="ECO:0000256" key="1">
    <source>
        <dbReference type="ARBA" id="ARBA00022676"/>
    </source>
</evidence>
<evidence type="ECO:0000313" key="4">
    <source>
        <dbReference type="EMBL" id="KHJ81974.1"/>
    </source>
</evidence>
<dbReference type="SUPFAM" id="SSF53756">
    <property type="entry name" value="UDP-Glycosyltransferase/glycogen phosphorylase"/>
    <property type="match status" value="1"/>
</dbReference>
<keyword evidence="1" id="KW-0328">Glycosyltransferase</keyword>
<reference evidence="4 5" key="1">
    <citation type="submission" date="2014-03" db="EMBL/GenBank/DDBJ databases">
        <title>Draft genome of the hookworm Oesophagostomum dentatum.</title>
        <authorList>
            <person name="Mitreva M."/>
        </authorList>
    </citation>
    <scope>NUCLEOTIDE SEQUENCE [LARGE SCALE GENOMIC DNA]</scope>
    <source>
        <strain evidence="4 5">OD-Hann</strain>
    </source>
</reference>
<dbReference type="AlphaFoldDB" id="A0A0B1SAM6"/>
<dbReference type="Pfam" id="PF00534">
    <property type="entry name" value="Glycos_transf_1"/>
    <property type="match status" value="1"/>
</dbReference>
<dbReference type="PANTHER" id="PTHR45918">
    <property type="entry name" value="ALPHA-1,3/1,6-MANNOSYLTRANSFERASE ALG2"/>
    <property type="match status" value="1"/>
</dbReference>
<dbReference type="Proteomes" id="UP000053660">
    <property type="component" value="Unassembled WGS sequence"/>
</dbReference>
<feature type="domain" description="Glycosyl transferase family 1" evidence="3">
    <location>
        <begin position="13"/>
        <end position="105"/>
    </location>
</feature>
<accession>A0A0B1SAM6</accession>
<dbReference type="InterPro" id="IPR001296">
    <property type="entry name" value="Glyco_trans_1"/>
</dbReference>
<evidence type="ECO:0000256" key="2">
    <source>
        <dbReference type="ARBA" id="ARBA00022679"/>
    </source>
</evidence>
<evidence type="ECO:0000313" key="5">
    <source>
        <dbReference type="Proteomes" id="UP000053660"/>
    </source>
</evidence>
<dbReference type="Gene3D" id="3.40.50.2000">
    <property type="entry name" value="Glycogen Phosphorylase B"/>
    <property type="match status" value="1"/>
</dbReference>
<dbReference type="EMBL" id="KN583465">
    <property type="protein sequence ID" value="KHJ81974.1"/>
    <property type="molecule type" value="Genomic_DNA"/>
</dbReference>
<dbReference type="OrthoDB" id="5848789at2759"/>
<dbReference type="InterPro" id="IPR027054">
    <property type="entry name" value="ALG2"/>
</dbReference>
<evidence type="ECO:0000259" key="3">
    <source>
        <dbReference type="Pfam" id="PF00534"/>
    </source>
</evidence>